<keyword evidence="1" id="KW-0812">Transmembrane</keyword>
<protein>
    <submittedName>
        <fullName evidence="2">Uncharacterized protein</fullName>
    </submittedName>
</protein>
<keyword evidence="3" id="KW-1185">Reference proteome</keyword>
<evidence type="ECO:0000313" key="2">
    <source>
        <dbReference type="EMBL" id="BBX10973.1"/>
    </source>
</evidence>
<dbReference type="EMBL" id="AP022562">
    <property type="protein sequence ID" value="BBX10973.1"/>
    <property type="molecule type" value="Genomic_DNA"/>
</dbReference>
<dbReference type="Proteomes" id="UP000466997">
    <property type="component" value="Chromosome"/>
</dbReference>
<reference evidence="2 3" key="1">
    <citation type="journal article" date="2019" name="Emerg. Microbes Infect.">
        <title>Comprehensive subspecies identification of 175 nontuberculous mycobacteria species based on 7547 genomic profiles.</title>
        <authorList>
            <person name="Matsumoto Y."/>
            <person name="Kinjo T."/>
            <person name="Motooka D."/>
            <person name="Nabeya D."/>
            <person name="Jung N."/>
            <person name="Uechi K."/>
            <person name="Horii T."/>
            <person name="Iida T."/>
            <person name="Fujita J."/>
            <person name="Nakamura S."/>
        </authorList>
    </citation>
    <scope>NUCLEOTIDE SEQUENCE [LARGE SCALE GENOMIC DNA]</scope>
    <source>
        <strain evidence="2 3">JCM 6391</strain>
    </source>
</reference>
<accession>A0A7I7JGV3</accession>
<name>A0A7I7JGV3_9MYCO</name>
<evidence type="ECO:0000313" key="3">
    <source>
        <dbReference type="Proteomes" id="UP000466997"/>
    </source>
</evidence>
<organism evidence="2 3">
    <name type="scientific">Mycobacterium novum</name>
    <dbReference type="NCBI Taxonomy" id="2492438"/>
    <lineage>
        <taxon>Bacteria</taxon>
        <taxon>Bacillati</taxon>
        <taxon>Actinomycetota</taxon>
        <taxon>Actinomycetes</taxon>
        <taxon>Mycobacteriales</taxon>
        <taxon>Mycobacteriaceae</taxon>
        <taxon>Mycobacterium</taxon>
    </lineage>
</organism>
<dbReference type="KEGG" id="mnm:MNVM_00540"/>
<evidence type="ECO:0000256" key="1">
    <source>
        <dbReference type="SAM" id="Phobius"/>
    </source>
</evidence>
<proteinExistence type="predicted"/>
<sequence>MHPENSSVGHEKDNRRPVGSKMALVTKLLVLPICTGVIGLFFGVALDQSDSYISRADDCYASLLDYTYGLSYVGTIAGSLNNADARNEQIGTYNIEANEKFSAPSSKIANKCDTEYFDEQNLAQWQDNNHEISSRCFANRSCTGSEALSLAATAQNLTNNLLNDVHAVTKWGTARRVAYMFRHLY</sequence>
<gene>
    <name evidence="2" type="ORF">MNVM_00540</name>
</gene>
<dbReference type="AlphaFoldDB" id="A0A7I7JGV3"/>
<keyword evidence="1" id="KW-0472">Membrane</keyword>
<keyword evidence="1" id="KW-1133">Transmembrane helix</keyword>
<feature type="transmembrane region" description="Helical" evidence="1">
    <location>
        <begin position="24"/>
        <end position="46"/>
    </location>
</feature>